<reference evidence="1 2" key="1">
    <citation type="journal article" date="2016" name="Nat. Commun.">
        <title>Thousands of microbial genomes shed light on interconnected biogeochemical processes in an aquifer system.</title>
        <authorList>
            <person name="Anantharaman K."/>
            <person name="Brown C.T."/>
            <person name="Hug L.A."/>
            <person name="Sharon I."/>
            <person name="Castelle C.J."/>
            <person name="Probst A.J."/>
            <person name="Thomas B.C."/>
            <person name="Singh A."/>
            <person name="Wilkins M.J."/>
            <person name="Karaoz U."/>
            <person name="Brodie E.L."/>
            <person name="Williams K.H."/>
            <person name="Hubbard S.S."/>
            <person name="Banfield J.F."/>
        </authorList>
    </citation>
    <scope>NUCLEOTIDE SEQUENCE [LARGE SCALE GENOMIC DNA]</scope>
</reference>
<sequence>MKKLLLIIGGGFLLIIFLGVVGKNTPTKQPTSQVKVEKQEEEKIAFVFDIPSLIGKNIDEIKKDLDSYKKKFLEPTSDQIKLGVKEWEVEFEKDGKSLLVTYDIATKRVKDFFISSDDPSGKTKDKNHLLELGNLKENDSRYKIEFVKTLKDPSSFTGVKISPTLKYEYEILSRVEGKTDENISILIKVGEADPQGIASEVQKSCKKQCNISLFDDKKAFELDAEYTNKMMSYNVTVAEREAWKKKNTVFLADHLVATVGYSFGPYAEYPLKDSYYRELKSEK</sequence>
<gene>
    <name evidence="1" type="ORF">A2363_00020</name>
</gene>
<accession>A0A1F6BCY6</accession>
<organism evidence="1 2">
    <name type="scientific">Candidatus Gottesmanbacteria bacterium RIFOXYB1_FULL_47_11</name>
    <dbReference type="NCBI Taxonomy" id="1798401"/>
    <lineage>
        <taxon>Bacteria</taxon>
        <taxon>Candidatus Gottesmaniibacteriota</taxon>
    </lineage>
</organism>
<dbReference type="Proteomes" id="UP000176186">
    <property type="component" value="Unassembled WGS sequence"/>
</dbReference>
<evidence type="ECO:0000313" key="2">
    <source>
        <dbReference type="Proteomes" id="UP000176186"/>
    </source>
</evidence>
<comment type="caution">
    <text evidence="1">The sequence shown here is derived from an EMBL/GenBank/DDBJ whole genome shotgun (WGS) entry which is preliminary data.</text>
</comment>
<protein>
    <submittedName>
        <fullName evidence="1">Uncharacterized protein</fullName>
    </submittedName>
</protein>
<proteinExistence type="predicted"/>
<dbReference type="EMBL" id="MFKE01000020">
    <property type="protein sequence ID" value="OGG34819.1"/>
    <property type="molecule type" value="Genomic_DNA"/>
</dbReference>
<evidence type="ECO:0000313" key="1">
    <source>
        <dbReference type="EMBL" id="OGG34819.1"/>
    </source>
</evidence>
<dbReference type="AlphaFoldDB" id="A0A1F6BCY6"/>
<name>A0A1F6BCY6_9BACT</name>